<dbReference type="InterPro" id="IPR029016">
    <property type="entry name" value="GAF-like_dom_sf"/>
</dbReference>
<dbReference type="Gene3D" id="3.40.50.2300">
    <property type="match status" value="2"/>
</dbReference>
<keyword evidence="11" id="KW-0175">Coiled coil</keyword>
<dbReference type="FunFam" id="1.10.287.130:FF:000038">
    <property type="entry name" value="Sensory transduction histidine kinase"/>
    <property type="match status" value="1"/>
</dbReference>
<dbReference type="Gene3D" id="3.30.450.40">
    <property type="match status" value="3"/>
</dbReference>
<protein>
    <recommendedName>
        <fullName evidence="3">histidine kinase</fullName>
        <ecNumber evidence="3">2.7.13.3</ecNumber>
    </recommendedName>
</protein>
<keyword evidence="7" id="KW-0067">ATP-binding</keyword>
<dbReference type="InterPro" id="IPR035965">
    <property type="entry name" value="PAS-like_dom_sf"/>
</dbReference>
<evidence type="ECO:0000259" key="15">
    <source>
        <dbReference type="PROSITE" id="PS50112"/>
    </source>
</evidence>
<feature type="domain" description="PAS" evidence="15">
    <location>
        <begin position="284"/>
        <end position="354"/>
    </location>
</feature>
<feature type="domain" description="PAC" evidence="16">
    <location>
        <begin position="355"/>
        <end position="409"/>
    </location>
</feature>
<dbReference type="SMART" id="SM00086">
    <property type="entry name" value="PAC"/>
    <property type="match status" value="3"/>
</dbReference>
<dbReference type="InterPro" id="IPR000014">
    <property type="entry name" value="PAS"/>
</dbReference>
<comment type="subcellular location">
    <subcellularLocation>
        <location evidence="2">Membrane</location>
    </subcellularLocation>
</comment>
<dbReference type="NCBIfam" id="TIGR00229">
    <property type="entry name" value="sensory_box"/>
    <property type="match status" value="2"/>
</dbReference>
<feature type="domain" description="Phytochrome chromophore attachment site" evidence="12">
    <location>
        <begin position="893"/>
        <end position="1075"/>
    </location>
</feature>
<dbReference type="Gene3D" id="3.30.565.10">
    <property type="entry name" value="Histidine kinase-like ATPase, C-terminal domain"/>
    <property type="match status" value="1"/>
</dbReference>
<evidence type="ECO:0000256" key="2">
    <source>
        <dbReference type="ARBA" id="ARBA00004370"/>
    </source>
</evidence>
<evidence type="ECO:0000259" key="14">
    <source>
        <dbReference type="PROSITE" id="PS50110"/>
    </source>
</evidence>
<feature type="coiled-coil region" evidence="11">
    <location>
        <begin position="1089"/>
        <end position="1116"/>
    </location>
</feature>
<dbReference type="CDD" id="cd00082">
    <property type="entry name" value="HisKA"/>
    <property type="match status" value="1"/>
</dbReference>
<evidence type="ECO:0000256" key="10">
    <source>
        <dbReference type="PROSITE-ProRule" id="PRU00169"/>
    </source>
</evidence>
<dbReference type="GO" id="GO:0000155">
    <property type="term" value="F:phosphorelay sensor kinase activity"/>
    <property type="evidence" value="ECO:0007669"/>
    <property type="project" value="InterPro"/>
</dbReference>
<dbReference type="Gene3D" id="1.10.287.130">
    <property type="match status" value="1"/>
</dbReference>
<comment type="caution">
    <text evidence="17">The sequence shown here is derived from an EMBL/GenBank/DDBJ whole genome shotgun (WGS) entry which is preliminary data.</text>
</comment>
<dbReference type="InterPro" id="IPR003661">
    <property type="entry name" value="HisK_dim/P_dom"/>
</dbReference>
<dbReference type="SUPFAM" id="SSF55785">
    <property type="entry name" value="PYP-like sensor domain (PAS domain)"/>
    <property type="match status" value="3"/>
</dbReference>
<keyword evidence="8" id="KW-0902">Two-component regulatory system</keyword>
<name>A0A7Z9BNW7_9CYAN</name>
<feature type="modified residue" description="4-aspartylphosphate" evidence="10">
    <location>
        <position position="59"/>
    </location>
</feature>
<dbReference type="InterPro" id="IPR011006">
    <property type="entry name" value="CheY-like_superfamily"/>
</dbReference>
<evidence type="ECO:0000256" key="7">
    <source>
        <dbReference type="ARBA" id="ARBA00022840"/>
    </source>
</evidence>
<dbReference type="PANTHER" id="PTHR43047">
    <property type="entry name" value="TWO-COMPONENT HISTIDINE PROTEIN KINASE"/>
    <property type="match status" value="1"/>
</dbReference>
<comment type="catalytic activity">
    <reaction evidence="1">
        <text>ATP + protein L-histidine = ADP + protein N-phospho-L-histidine.</text>
        <dbReference type="EC" id="2.7.13.3"/>
    </reaction>
</comment>
<keyword evidence="18" id="KW-1185">Reference proteome</keyword>
<dbReference type="PROSITE" id="PS50110">
    <property type="entry name" value="RESPONSE_REGULATORY"/>
    <property type="match status" value="2"/>
</dbReference>
<dbReference type="Pfam" id="PF08447">
    <property type="entry name" value="PAS_3"/>
    <property type="match status" value="1"/>
</dbReference>
<feature type="domain" description="Histidine kinase" evidence="13">
    <location>
        <begin position="1116"/>
        <end position="1348"/>
    </location>
</feature>
<dbReference type="PROSITE" id="PS50046">
    <property type="entry name" value="PHYTOCHROME_2"/>
    <property type="match status" value="1"/>
</dbReference>
<evidence type="ECO:0000256" key="8">
    <source>
        <dbReference type="ARBA" id="ARBA00023012"/>
    </source>
</evidence>
<dbReference type="CDD" id="cd17546">
    <property type="entry name" value="REC_hyHK_CKI1_RcsC-like"/>
    <property type="match status" value="1"/>
</dbReference>
<comment type="caution">
    <text evidence="10">Lacks conserved residue(s) required for the propagation of feature annotation.</text>
</comment>
<accession>A0A7Z9BNW7</accession>
<dbReference type="GO" id="GO:0005886">
    <property type="term" value="C:plasma membrane"/>
    <property type="evidence" value="ECO:0007669"/>
    <property type="project" value="TreeGrafter"/>
</dbReference>
<feature type="domain" description="Response regulatory" evidence="14">
    <location>
        <begin position="10"/>
        <end position="126"/>
    </location>
</feature>
<proteinExistence type="predicted"/>
<dbReference type="RefSeq" id="WP_083617899.1">
    <property type="nucleotide sequence ID" value="NZ_LR735002.1"/>
</dbReference>
<keyword evidence="5" id="KW-0547">Nucleotide-binding</keyword>
<dbReference type="SMART" id="SM00388">
    <property type="entry name" value="HisKA"/>
    <property type="match status" value="1"/>
</dbReference>
<dbReference type="EMBL" id="CZCS02000181">
    <property type="protein sequence ID" value="VXD18724.1"/>
    <property type="molecule type" value="Genomic_DNA"/>
</dbReference>
<dbReference type="PROSITE" id="PS50113">
    <property type="entry name" value="PAC"/>
    <property type="match status" value="2"/>
</dbReference>
<reference evidence="17" key="1">
    <citation type="submission" date="2019-10" db="EMBL/GenBank/DDBJ databases">
        <authorList>
            <consortium name="Genoscope - CEA"/>
            <person name="William W."/>
        </authorList>
    </citation>
    <scope>NUCLEOTIDE SEQUENCE [LARGE SCALE GENOMIC DNA]</scope>
    <source>
        <strain evidence="17">BBR_PRJEB10994</strain>
    </source>
</reference>
<evidence type="ECO:0000256" key="5">
    <source>
        <dbReference type="ARBA" id="ARBA00022741"/>
    </source>
</evidence>
<dbReference type="SMART" id="SM00091">
    <property type="entry name" value="PAS"/>
    <property type="match status" value="2"/>
</dbReference>
<evidence type="ECO:0000256" key="3">
    <source>
        <dbReference type="ARBA" id="ARBA00012438"/>
    </source>
</evidence>
<keyword evidence="4" id="KW-0808">Transferase</keyword>
<evidence type="ECO:0000313" key="18">
    <source>
        <dbReference type="Proteomes" id="UP000182190"/>
    </source>
</evidence>
<dbReference type="Pfam" id="PF01590">
    <property type="entry name" value="GAF"/>
    <property type="match status" value="3"/>
</dbReference>
<dbReference type="Pfam" id="PF13426">
    <property type="entry name" value="PAS_9"/>
    <property type="match status" value="2"/>
</dbReference>
<dbReference type="EC" id="2.7.13.3" evidence="3"/>
<feature type="domain" description="Response regulatory" evidence="14">
    <location>
        <begin position="1374"/>
        <end position="1509"/>
    </location>
</feature>
<dbReference type="InterPro" id="IPR001789">
    <property type="entry name" value="Sig_transdc_resp-reg_receiver"/>
</dbReference>
<dbReference type="SUPFAM" id="SSF52172">
    <property type="entry name" value="CheY-like"/>
    <property type="match status" value="2"/>
</dbReference>
<evidence type="ECO:0000313" key="17">
    <source>
        <dbReference type="EMBL" id="VXD18724.1"/>
    </source>
</evidence>
<dbReference type="Pfam" id="PF00512">
    <property type="entry name" value="HisKA"/>
    <property type="match status" value="1"/>
</dbReference>
<dbReference type="SUPFAM" id="SSF55781">
    <property type="entry name" value="GAF domain-like"/>
    <property type="match status" value="3"/>
</dbReference>
<evidence type="ECO:0000256" key="4">
    <source>
        <dbReference type="ARBA" id="ARBA00022679"/>
    </source>
</evidence>
<keyword evidence="9" id="KW-0472">Membrane</keyword>
<dbReference type="SMART" id="SM00448">
    <property type="entry name" value="REC"/>
    <property type="match status" value="2"/>
</dbReference>
<dbReference type="InterPro" id="IPR005467">
    <property type="entry name" value="His_kinase_dom"/>
</dbReference>
<dbReference type="SUPFAM" id="SSF47384">
    <property type="entry name" value="Homodimeric domain of signal transducing histidine kinase"/>
    <property type="match status" value="1"/>
</dbReference>
<organism evidence="17 18">
    <name type="scientific">Planktothrix paucivesiculata PCC 9631</name>
    <dbReference type="NCBI Taxonomy" id="671071"/>
    <lineage>
        <taxon>Bacteria</taxon>
        <taxon>Bacillati</taxon>
        <taxon>Cyanobacteriota</taxon>
        <taxon>Cyanophyceae</taxon>
        <taxon>Oscillatoriophycideae</taxon>
        <taxon>Oscillatoriales</taxon>
        <taxon>Microcoleaceae</taxon>
        <taxon>Planktothrix</taxon>
    </lineage>
</organism>
<dbReference type="Gene3D" id="3.30.450.20">
    <property type="entry name" value="PAS domain"/>
    <property type="match status" value="3"/>
</dbReference>
<dbReference type="SMART" id="SM00065">
    <property type="entry name" value="GAF"/>
    <property type="match status" value="3"/>
</dbReference>
<feature type="domain" description="PAS" evidence="15">
    <location>
        <begin position="174"/>
        <end position="228"/>
    </location>
</feature>
<gene>
    <name evidence="17" type="ORF">PL9631_410027</name>
</gene>
<evidence type="ECO:0000256" key="11">
    <source>
        <dbReference type="SAM" id="Coils"/>
    </source>
</evidence>
<dbReference type="OrthoDB" id="446897at2"/>
<keyword evidence="6" id="KW-0418">Kinase</keyword>
<dbReference type="SUPFAM" id="SSF55874">
    <property type="entry name" value="ATPase domain of HSP90 chaperone/DNA topoisomerase II/histidine kinase"/>
    <property type="match status" value="1"/>
</dbReference>
<feature type="domain" description="PAC" evidence="16">
    <location>
        <begin position="822"/>
        <end position="873"/>
    </location>
</feature>
<dbReference type="InterPro" id="IPR001610">
    <property type="entry name" value="PAC"/>
</dbReference>
<evidence type="ECO:0000256" key="1">
    <source>
        <dbReference type="ARBA" id="ARBA00000085"/>
    </source>
</evidence>
<dbReference type="PANTHER" id="PTHR43047:SF64">
    <property type="entry name" value="HISTIDINE KINASE CONTAINING CHEY-HOMOLOGOUS RECEIVER DOMAIN AND PAS DOMAIN-RELATED"/>
    <property type="match status" value="1"/>
</dbReference>
<dbReference type="InterPro" id="IPR036890">
    <property type="entry name" value="HATPase_C_sf"/>
</dbReference>
<evidence type="ECO:0000259" key="12">
    <source>
        <dbReference type="PROSITE" id="PS50046"/>
    </source>
</evidence>
<dbReference type="PROSITE" id="PS50112">
    <property type="entry name" value="PAS"/>
    <property type="match status" value="2"/>
</dbReference>
<keyword evidence="10" id="KW-0597">Phosphoprotein</keyword>
<dbReference type="InterPro" id="IPR036097">
    <property type="entry name" value="HisK_dim/P_sf"/>
</dbReference>
<dbReference type="InterPro" id="IPR016132">
    <property type="entry name" value="Phyto_chromo_attachment"/>
</dbReference>
<dbReference type="PROSITE" id="PS50109">
    <property type="entry name" value="HIS_KIN"/>
    <property type="match status" value="1"/>
</dbReference>
<dbReference type="InterPro" id="IPR003018">
    <property type="entry name" value="GAF"/>
</dbReference>
<dbReference type="GO" id="GO:0009927">
    <property type="term" value="F:histidine phosphotransfer kinase activity"/>
    <property type="evidence" value="ECO:0007669"/>
    <property type="project" value="TreeGrafter"/>
</dbReference>
<dbReference type="GO" id="GO:0005524">
    <property type="term" value="F:ATP binding"/>
    <property type="evidence" value="ECO:0007669"/>
    <property type="project" value="UniProtKB-KW"/>
</dbReference>
<dbReference type="InterPro" id="IPR000700">
    <property type="entry name" value="PAS-assoc_C"/>
</dbReference>
<dbReference type="Proteomes" id="UP000182190">
    <property type="component" value="Unassembled WGS sequence"/>
</dbReference>
<dbReference type="CDD" id="cd19920">
    <property type="entry name" value="REC_PA4781-like"/>
    <property type="match status" value="1"/>
</dbReference>
<sequence>MDTTEYQALNILIIDDSPINLKYLGKLLSLQGYQVQLATSGELGLKMALDTLPNLIILDIMMPVMDGYEVCQRLKADVRTQYIPVIFVSVIEEISEKVKAFRMGAADYITKPLQKDEVLARIHHQLTIQGLHHQFKLQNLQLQAEIQTREQLEEKFSKVFLNSPNPISLRTYKEGYFIDVNPSFLKVFGYQESEVLGKQATDLNLWVNSEDEQELKQQIKLGNPIHNQVVEQRTKTGEIKRLLLSEEIIFLEKKTYILSIINDISEKELSPKDKEKIADALIKSEKKYRNLVETSQDIIWSVNLEGYYTFVSPAVKTIMGYEPEEVIGKLFSYFVPLDQVSEVQKIFQPILAGQSLVRNHLINMSKEGKYVHLLVNAFPLYSSEGDLIGIRGTASDITEQKTTERALQLIVEGTAAKTGQEFFRSCVYYLTEVLQVRYAGFFKLLKSSPLKLETLAFWNGENWQEHLMYELSGRPCDQVIKMAQPCHFSENVQILFPNDLELRELKAQSYWGIPLFDSTREVIGILTIIDTQNKELNLSQESILKIFADRAGAELERQIAEELLKYRSRVDHLLSHISRLFINDKIENAIRLTLQEVGQFLDADWAFIFNFQTEPMPWKITAQWQTTDRQIEHNYCPILSGQTLPKIHQHLQLKKTEILAISDLDQFFDLLPQDQRTLCRLNCRSLIFIPLIKGRKTKGFMGIMNFHAAQEWTVETQNWLKLVGELIAIRQTTEETQQALERSKTRYQNLADNIPGMIYQFVLHPDGSMSLPYASSGCWDLYGVSPAQAMINVHQLFEKVHPEDFQGVFNSICDSAESLMPWSYTWRIINHEGQIKWLQGNARPEAMADGSILWDGLIIDITQTKQAEILLREITRRQQTQARIIGRMRQTLDAETIFSTATQELRYELNSDRVGIYQFNSDGQGQFVAESLASGWEPLIYQSIQDLHFDPSSFEPENCVLSSLNQEDKIQDTYVRDIQEGVHRDGLSYLCISDIYQAGFPDCYLHLLERMQVKAYLIVPIFCQMVSPTVDVTLESSTSVRAKLKLWGLLAVYQHSSPRQWQESEINLVVQIGSQLGVALQQVALLTHTQQQSEELSQAKEAADAANRAKSEFLANMSHELRTPLNAILGFTQLMNLDSSLGSEQQEQIRIIHRSGKHLLALINDILEMSKLEADRISLSPTRFDLFQGLDYIRDLLRTKIKTRQLEFELERAENLPQWIITDENKFRQILLNCLGHLMSWIEGGRLQVRVKPLFPPRESSGLESNSSTQNIQLEFEIETTRSNRQSLEIQDLFKPFTSIQRSLTLHHTENLSLPISQQFLHLMEGTIMIEHSSNQGIKLKLVIPVQLAEIQPPYPVFSSEKIIGLSPNQLNYRLLVVEDQISWRSHLTEFLEQMGFTVREAENGDQALTLWRVWKPHLILIKIGMPILKGYTIQKIRQEEFADENLGEGLIKSEAEFEGMSPHQTIILAMIPSGSEKDKLLALSAGCDDFLYTPFPEDELLNKIGEYLKVQYEYAAPLLSQSSGFGDSCDSVTMTQPLVTATALVMPPEWVEQLYHAAAQCSDRLLLQLISQIPSEHEATAQYLNHLVDNFRFDQVMEWAKQPEDSAKNTQ</sequence>
<dbReference type="Pfam" id="PF00072">
    <property type="entry name" value="Response_reg"/>
    <property type="match status" value="2"/>
</dbReference>
<evidence type="ECO:0000256" key="9">
    <source>
        <dbReference type="ARBA" id="ARBA00023136"/>
    </source>
</evidence>
<dbReference type="InterPro" id="IPR013655">
    <property type="entry name" value="PAS_fold_3"/>
</dbReference>
<evidence type="ECO:0000259" key="13">
    <source>
        <dbReference type="PROSITE" id="PS50109"/>
    </source>
</evidence>
<dbReference type="CDD" id="cd00130">
    <property type="entry name" value="PAS"/>
    <property type="match status" value="2"/>
</dbReference>
<evidence type="ECO:0000256" key="6">
    <source>
        <dbReference type="ARBA" id="ARBA00022777"/>
    </source>
</evidence>
<evidence type="ECO:0000259" key="16">
    <source>
        <dbReference type="PROSITE" id="PS50113"/>
    </source>
</evidence>